<comment type="caution">
    <text evidence="2">The sequence shown here is derived from an EMBL/GenBank/DDBJ whole genome shotgun (WGS) entry which is preliminary data.</text>
</comment>
<proteinExistence type="predicted"/>
<dbReference type="EMBL" id="CACRXK020018992">
    <property type="protein sequence ID" value="CAB4033154.1"/>
    <property type="molecule type" value="Genomic_DNA"/>
</dbReference>
<reference evidence="2" key="1">
    <citation type="submission" date="2020-04" db="EMBL/GenBank/DDBJ databases">
        <authorList>
            <person name="Alioto T."/>
            <person name="Alioto T."/>
            <person name="Gomez Garrido J."/>
        </authorList>
    </citation>
    <scope>NUCLEOTIDE SEQUENCE</scope>
    <source>
        <strain evidence="2">A484AB</strain>
    </source>
</reference>
<dbReference type="AlphaFoldDB" id="A0A7D9JPN8"/>
<dbReference type="Proteomes" id="UP001152795">
    <property type="component" value="Unassembled WGS sequence"/>
</dbReference>
<keyword evidence="3" id="KW-1185">Reference proteome</keyword>
<name>A0A7D9JPN8_PARCT</name>
<sequence length="118" mass="14087">MAMEQQENADPNIAENSRLYRNTHQPQSQEIRRHFKCSKRRSYSDPMNKTMAKRRRDTVQATNLKPKDWNRRSVKHRQKFEQLLKLWESEPQFITMINDNGICFKEEFAIGRGSDGTE</sequence>
<evidence type="ECO:0000313" key="3">
    <source>
        <dbReference type="Proteomes" id="UP001152795"/>
    </source>
</evidence>
<protein>
    <submittedName>
        <fullName evidence="2">Uncharacterized protein</fullName>
    </submittedName>
</protein>
<gene>
    <name evidence="2" type="ORF">PACLA_8A022446</name>
</gene>
<feature type="region of interest" description="Disordered" evidence="1">
    <location>
        <begin position="1"/>
        <end position="73"/>
    </location>
</feature>
<feature type="non-terminal residue" evidence="2">
    <location>
        <position position="118"/>
    </location>
</feature>
<evidence type="ECO:0000313" key="2">
    <source>
        <dbReference type="EMBL" id="CAB4033154.1"/>
    </source>
</evidence>
<organism evidence="2 3">
    <name type="scientific">Paramuricea clavata</name>
    <name type="common">Red gorgonian</name>
    <name type="synonym">Violescent sea-whip</name>
    <dbReference type="NCBI Taxonomy" id="317549"/>
    <lineage>
        <taxon>Eukaryota</taxon>
        <taxon>Metazoa</taxon>
        <taxon>Cnidaria</taxon>
        <taxon>Anthozoa</taxon>
        <taxon>Octocorallia</taxon>
        <taxon>Malacalcyonacea</taxon>
        <taxon>Plexauridae</taxon>
        <taxon>Paramuricea</taxon>
    </lineage>
</organism>
<evidence type="ECO:0000256" key="1">
    <source>
        <dbReference type="SAM" id="MobiDB-lite"/>
    </source>
</evidence>
<feature type="compositionally biased region" description="Polar residues" evidence="1">
    <location>
        <begin position="19"/>
        <end position="29"/>
    </location>
</feature>
<accession>A0A7D9JPN8</accession>